<evidence type="ECO:0000256" key="2">
    <source>
        <dbReference type="SAM" id="MobiDB-lite"/>
    </source>
</evidence>
<dbReference type="AlphaFoldDB" id="A0A136LZ31"/>
<name>A0A136LZ31_9BACT</name>
<evidence type="ECO:0000256" key="1">
    <source>
        <dbReference type="ARBA" id="ARBA00022729"/>
    </source>
</evidence>
<organism evidence="4 5">
    <name type="scientific">candidate division WS6 bacterium OLB20</name>
    <dbReference type="NCBI Taxonomy" id="1617426"/>
    <lineage>
        <taxon>Bacteria</taxon>
        <taxon>Candidatus Dojkabacteria</taxon>
    </lineage>
</organism>
<evidence type="ECO:0000313" key="5">
    <source>
        <dbReference type="Proteomes" id="UP000070457"/>
    </source>
</evidence>
<evidence type="ECO:0000256" key="3">
    <source>
        <dbReference type="SAM" id="Phobius"/>
    </source>
</evidence>
<dbReference type="Gene3D" id="2.60.40.1240">
    <property type="match status" value="1"/>
</dbReference>
<sequence>MENQSKPESGNSRKVLIIAGIGCILLAVCCAAVVLGAAAISTQIARDLSDTDVEVTGPDGTDGSPTPSPTPEAGSVKNPYKSTQQVKIDNVTWKIESAADLGGRIKADAQYLDDCVSEGSKFIKVVFSVTNGTDSSVNLFNIELADLEDRRFSEYNRIYSCVQEYTIFDELNPQLSKTYTAYFEVPGDKPVQNLMLVVSDLSFFSPEERYINLGL</sequence>
<dbReference type="Proteomes" id="UP000070457">
    <property type="component" value="Unassembled WGS sequence"/>
</dbReference>
<keyword evidence="1" id="KW-0732">Signal</keyword>
<reference evidence="4 5" key="1">
    <citation type="submission" date="2015-02" db="EMBL/GenBank/DDBJ databases">
        <title>Improved understanding of the partial-nitritation anammox process through 23 genomes representing the majority of the microbial community.</title>
        <authorList>
            <person name="Speth D.R."/>
            <person name="In T Zandt M."/>
            <person name="Guerrero Cruz S."/>
            <person name="Jetten M.S."/>
            <person name="Dutilh B.E."/>
        </authorList>
    </citation>
    <scope>NUCLEOTIDE SEQUENCE [LARGE SCALE GENOMIC DNA]</scope>
    <source>
        <strain evidence="4">OLB20</strain>
    </source>
</reference>
<dbReference type="InterPro" id="IPR029050">
    <property type="entry name" value="Immunoprotect_excell_Ig-like"/>
</dbReference>
<keyword evidence="3" id="KW-0472">Membrane</keyword>
<evidence type="ECO:0000313" key="4">
    <source>
        <dbReference type="EMBL" id="KXK26876.1"/>
    </source>
</evidence>
<feature type="transmembrane region" description="Helical" evidence="3">
    <location>
        <begin position="15"/>
        <end position="40"/>
    </location>
</feature>
<feature type="region of interest" description="Disordered" evidence="2">
    <location>
        <begin position="51"/>
        <end position="81"/>
    </location>
</feature>
<feature type="compositionally biased region" description="Low complexity" evidence="2">
    <location>
        <begin position="56"/>
        <end position="65"/>
    </location>
</feature>
<keyword evidence="3" id="KW-1133">Transmembrane helix</keyword>
<accession>A0A136LZ31</accession>
<keyword evidence="3" id="KW-0812">Transmembrane</keyword>
<gene>
    <name evidence="4" type="ORF">TR69_WS6001000899</name>
</gene>
<proteinExistence type="predicted"/>
<protein>
    <submittedName>
        <fullName evidence="4">Telomeric repeat-binding factor 2</fullName>
    </submittedName>
</protein>
<comment type="caution">
    <text evidence="4">The sequence shown here is derived from an EMBL/GenBank/DDBJ whole genome shotgun (WGS) entry which is preliminary data.</text>
</comment>
<dbReference type="EMBL" id="JYNZ01000003">
    <property type="protein sequence ID" value="KXK26876.1"/>
    <property type="molecule type" value="Genomic_DNA"/>
</dbReference>